<name>A0A090QPZ0_9GAMM</name>
<sequence>MSDVQDVLLKMKLLIPKKHVILVSHMRANTSVTSHVIGSHPDISGYYEMHIGYYSWKSFINQKLKFHEQNTEEPSTPVYFDKVLHSEHYVNPALFDNKNALLLIALREPMATINSIVKLYTKNNPAHPCATPQHAAEYYRDRVNDIADFAQQVPREPGFLYYDAEDITRHSKQTLEKIQHYMGLAQPFPEDYRQFSKTGERFAGDSSQHIHAGKILNKEGDTTRPDIDDALLQECQDAYVRCRTLLKSRSWAEESAAISSVNEM</sequence>
<dbReference type="Gene3D" id="3.40.50.300">
    <property type="entry name" value="P-loop containing nucleotide triphosphate hydrolases"/>
    <property type="match status" value="1"/>
</dbReference>
<accession>A0A090QPZ0</accession>
<reference evidence="1 2" key="1">
    <citation type="journal article" date="2014" name="Genome Announc.">
        <title>Draft Genome Sequences of Two Vibrionaceae Species, Vibrio ponticus C121 and Photobacterium aphoticum C119, Isolated as Coral Reef Microbiota.</title>
        <authorList>
            <person name="Al-saari N."/>
            <person name="Meirelles P.M."/>
            <person name="Mino S."/>
            <person name="Suda W."/>
            <person name="Oshima K."/>
            <person name="Hattori M."/>
            <person name="Ohkuma M."/>
            <person name="Thompson F.L."/>
            <person name="Gomez-Gil B."/>
            <person name="Sawabe T."/>
            <person name="Sawabe T."/>
        </authorList>
    </citation>
    <scope>NUCLEOTIDE SEQUENCE [LARGE SCALE GENOMIC DNA]</scope>
    <source>
        <strain evidence="1 2">JCM 19237</strain>
    </source>
</reference>
<comment type="caution">
    <text evidence="1">The sequence shown here is derived from an EMBL/GenBank/DDBJ whole genome shotgun (WGS) entry which is preliminary data.</text>
</comment>
<evidence type="ECO:0000313" key="2">
    <source>
        <dbReference type="Proteomes" id="UP000029227"/>
    </source>
</evidence>
<dbReference type="STRING" id="754436.JCM19237_3628"/>
<protein>
    <recommendedName>
        <fullName evidence="3">Sulfotransferase domain-containing protein</fullName>
    </recommendedName>
</protein>
<gene>
    <name evidence="1" type="ORF">JCM19237_3628</name>
</gene>
<dbReference type="Proteomes" id="UP000029227">
    <property type="component" value="Unassembled WGS sequence"/>
</dbReference>
<dbReference type="EMBL" id="BBMN01000006">
    <property type="protein sequence ID" value="GAL05245.1"/>
    <property type="molecule type" value="Genomic_DNA"/>
</dbReference>
<evidence type="ECO:0000313" key="1">
    <source>
        <dbReference type="EMBL" id="GAL05245.1"/>
    </source>
</evidence>
<dbReference type="InterPro" id="IPR027417">
    <property type="entry name" value="P-loop_NTPase"/>
</dbReference>
<proteinExistence type="predicted"/>
<dbReference type="AlphaFoldDB" id="A0A090QPZ0"/>
<organism evidence="1 2">
    <name type="scientific">Photobacterium aphoticum</name>
    <dbReference type="NCBI Taxonomy" id="754436"/>
    <lineage>
        <taxon>Bacteria</taxon>
        <taxon>Pseudomonadati</taxon>
        <taxon>Pseudomonadota</taxon>
        <taxon>Gammaproteobacteria</taxon>
        <taxon>Vibrionales</taxon>
        <taxon>Vibrionaceae</taxon>
        <taxon>Photobacterium</taxon>
    </lineage>
</organism>
<dbReference type="SUPFAM" id="SSF52540">
    <property type="entry name" value="P-loop containing nucleoside triphosphate hydrolases"/>
    <property type="match status" value="1"/>
</dbReference>
<dbReference type="eggNOG" id="ENOG5032SK5">
    <property type="taxonomic scope" value="Bacteria"/>
</dbReference>
<evidence type="ECO:0008006" key="3">
    <source>
        <dbReference type="Google" id="ProtNLM"/>
    </source>
</evidence>